<evidence type="ECO:0000313" key="2">
    <source>
        <dbReference type="EMBL" id="CAI9171547.1"/>
    </source>
</evidence>
<feature type="compositionally biased region" description="Low complexity" evidence="1">
    <location>
        <begin position="8"/>
        <end position="22"/>
    </location>
</feature>
<feature type="compositionally biased region" description="Polar residues" evidence="1">
    <location>
        <begin position="44"/>
        <end position="54"/>
    </location>
</feature>
<proteinExistence type="predicted"/>
<dbReference type="EMBL" id="OX459967">
    <property type="protein sequence ID" value="CAI9171547.1"/>
    <property type="molecule type" value="Genomic_DNA"/>
</dbReference>
<name>A0ABN8ZCC0_RANTA</name>
<accession>A0ABN8ZCC0</accession>
<evidence type="ECO:0000313" key="3">
    <source>
        <dbReference type="Proteomes" id="UP001176941"/>
    </source>
</evidence>
<dbReference type="Proteomes" id="UP001176941">
    <property type="component" value="Chromosome 31"/>
</dbReference>
<reference evidence="2" key="1">
    <citation type="submission" date="2023-04" db="EMBL/GenBank/DDBJ databases">
        <authorList>
            <consortium name="ELIXIR-Norway"/>
        </authorList>
    </citation>
    <scope>NUCLEOTIDE SEQUENCE [LARGE SCALE GENOMIC DNA]</scope>
</reference>
<evidence type="ECO:0000256" key="1">
    <source>
        <dbReference type="SAM" id="MobiDB-lite"/>
    </source>
</evidence>
<organism evidence="2 3">
    <name type="scientific">Rangifer tarandus platyrhynchus</name>
    <name type="common">Svalbard reindeer</name>
    <dbReference type="NCBI Taxonomy" id="3082113"/>
    <lineage>
        <taxon>Eukaryota</taxon>
        <taxon>Metazoa</taxon>
        <taxon>Chordata</taxon>
        <taxon>Craniata</taxon>
        <taxon>Vertebrata</taxon>
        <taxon>Euteleostomi</taxon>
        <taxon>Mammalia</taxon>
        <taxon>Eutheria</taxon>
        <taxon>Laurasiatheria</taxon>
        <taxon>Artiodactyla</taxon>
        <taxon>Ruminantia</taxon>
        <taxon>Pecora</taxon>
        <taxon>Cervidae</taxon>
        <taxon>Odocoileinae</taxon>
        <taxon>Rangifer</taxon>
    </lineage>
</organism>
<keyword evidence="3" id="KW-1185">Reference proteome</keyword>
<protein>
    <submittedName>
        <fullName evidence="2">Uncharacterized protein</fullName>
    </submittedName>
</protein>
<gene>
    <name evidence="2" type="ORF">MRATA1EN1_LOCUS20509</name>
</gene>
<feature type="region of interest" description="Disordered" evidence="1">
    <location>
        <begin position="1"/>
        <end position="61"/>
    </location>
</feature>
<sequence>MSDAETRGCGAAGALGTASGASWGDGGSSRSGAGLSSLEVRFSSDPSHPVQQGEASAAPRAQLQRFVVRMKCQDMSAA</sequence>